<sequence length="183" mass="20990">MHGKGRLSDLPFFETVQEILSHYSCPSSCPAICCKLADINLDEKDLDLLMQASKYQTDKIESCDEEGVSHYKISIPCPYLELGRCSVYEWRPTLCRMFPFNICDVPDVLLLFPCDMGASIFKDYVEYSDNILKQSIPAKTIDAFEQSHCSFGIRQNKCLSIPMLVLKINNLLPFKEYLKLRLK</sequence>
<evidence type="ECO:0000313" key="1">
    <source>
        <dbReference type="EMBL" id="WMW22009.1"/>
    </source>
</evidence>
<dbReference type="GeneID" id="84230803"/>
<name>A0AA51YJC4_9EURY</name>
<dbReference type="Proteomes" id="UP001183006">
    <property type="component" value="Chromosome"/>
</dbReference>
<dbReference type="RefSeq" id="WP_309307802.1">
    <property type="nucleotide sequence ID" value="NZ_CP133594.1"/>
</dbReference>
<dbReference type="Pfam" id="PF03692">
    <property type="entry name" value="CxxCxxCC"/>
    <property type="match status" value="1"/>
</dbReference>
<gene>
    <name evidence="1" type="ORF">RE476_11640</name>
</gene>
<dbReference type="KEGG" id="mmav:RE476_11640"/>
<dbReference type="EMBL" id="CP133594">
    <property type="protein sequence ID" value="WMW22009.1"/>
    <property type="molecule type" value="Genomic_DNA"/>
</dbReference>
<proteinExistence type="predicted"/>
<evidence type="ECO:0000313" key="2">
    <source>
        <dbReference type="Proteomes" id="UP001183006"/>
    </source>
</evidence>
<dbReference type="InterPro" id="IPR005358">
    <property type="entry name" value="Puta_zinc/iron-chelating_dom"/>
</dbReference>
<accession>A0AA51YJC4</accession>
<reference evidence="1" key="1">
    <citation type="submission" date="2023-08" db="EMBL/GenBank/DDBJ databases">
        <title>Methanolobus mangrovi sp. nov. and Methanolobus sediminis sp. nov, two novel methylotrophic methanogens isolated from mangrove sediments in China.</title>
        <authorList>
            <person name="Zhou J."/>
        </authorList>
    </citation>
    <scope>NUCLEOTIDE SEQUENCE</scope>
    <source>
        <strain evidence="1">FTZ2</strain>
    </source>
</reference>
<keyword evidence="2" id="KW-1185">Reference proteome</keyword>
<dbReference type="AlphaFoldDB" id="A0AA51YJC4"/>
<protein>
    <submittedName>
        <fullName evidence="1">YkgJ family cysteine cluster protein</fullName>
    </submittedName>
</protein>
<organism evidence="1 2">
    <name type="scientific">Methanolobus mangrovi</name>
    <dbReference type="NCBI Taxonomy" id="3072977"/>
    <lineage>
        <taxon>Archaea</taxon>
        <taxon>Methanobacteriati</taxon>
        <taxon>Methanobacteriota</taxon>
        <taxon>Stenosarchaea group</taxon>
        <taxon>Methanomicrobia</taxon>
        <taxon>Methanosarcinales</taxon>
        <taxon>Methanosarcinaceae</taxon>
        <taxon>Methanolobus</taxon>
    </lineage>
</organism>